<feature type="region of interest" description="Disordered" evidence="3">
    <location>
        <begin position="99"/>
        <end position="191"/>
    </location>
</feature>
<evidence type="ECO:0000256" key="2">
    <source>
        <dbReference type="ARBA" id="ARBA00046280"/>
    </source>
</evidence>
<feature type="compositionally biased region" description="Low complexity" evidence="3">
    <location>
        <begin position="255"/>
        <end position="274"/>
    </location>
</feature>
<reference evidence="5" key="1">
    <citation type="submission" date="2025-08" db="UniProtKB">
        <authorList>
            <consortium name="Ensembl"/>
        </authorList>
    </citation>
    <scope>IDENTIFICATION</scope>
</reference>
<dbReference type="GO" id="GO:0015031">
    <property type="term" value="P:protein transport"/>
    <property type="evidence" value="ECO:0007669"/>
    <property type="project" value="UniProtKB-KW"/>
</dbReference>
<evidence type="ECO:0000256" key="1">
    <source>
        <dbReference type="ARBA" id="ARBA00022927"/>
    </source>
</evidence>
<dbReference type="GO" id="GO:0012505">
    <property type="term" value="C:endomembrane system"/>
    <property type="evidence" value="ECO:0007669"/>
    <property type="project" value="UniProtKB-SubCell"/>
</dbReference>
<dbReference type="GO" id="GO:0048193">
    <property type="term" value="P:Golgi vesicle transport"/>
    <property type="evidence" value="ECO:0007669"/>
    <property type="project" value="InterPro"/>
</dbReference>
<dbReference type="InterPro" id="IPR015260">
    <property type="entry name" value="Syntaxin-6/10/61_N"/>
</dbReference>
<comment type="subcellular location">
    <subcellularLocation>
        <location evidence="2">Endomembrane system</location>
        <topology evidence="2">Single-pass type IV membrane protein</topology>
    </subcellularLocation>
</comment>
<keyword evidence="6" id="KW-1185">Reference proteome</keyword>
<dbReference type="SUPFAM" id="SSF47661">
    <property type="entry name" value="t-snare proteins"/>
    <property type="match status" value="1"/>
</dbReference>
<protein>
    <recommendedName>
        <fullName evidence="4">Syntaxin 6/10/61 N-terminal domain-containing protein</fullName>
    </recommendedName>
</protein>
<reference evidence="5" key="2">
    <citation type="submission" date="2025-09" db="UniProtKB">
        <authorList>
            <consortium name="Ensembl"/>
        </authorList>
    </citation>
    <scope>IDENTIFICATION</scope>
</reference>
<sequence length="297" mass="30929">MSMEDPFFVVKGEVQKAVLSAQGLHLRWGELLRAPGGGASREEAEWTTNELRNSLRSIEWDLEDLDETIGIVESNPKKFNLDAPELAKRKAFISATRKEVQEMKEQMSSPATLSIPDKNNRQGSGRGSGRGPLHQTGPAAADGQQPVHRGAALTAAADGGAAGPAAGAGLRDHRGPEEHVGADRPGAGRAGSVRLDLSPLTLSLPTLSLPSLSLPSLSLLTLSPLTLSLLTLSLLSLSLLTLSLLSLSLLSLSPSHSSPSHSSASHSSASHPSPSLSPPSHSPPSHSSPSQPSPSHS</sequence>
<dbReference type="GO" id="GO:0016020">
    <property type="term" value="C:membrane"/>
    <property type="evidence" value="ECO:0007669"/>
    <property type="project" value="InterPro"/>
</dbReference>
<dbReference type="FunFam" id="1.20.58.90:FF:000002">
    <property type="entry name" value="syntaxin-6 isoform X1"/>
    <property type="match status" value="1"/>
</dbReference>
<proteinExistence type="predicted"/>
<dbReference type="Proteomes" id="UP000694546">
    <property type="component" value="Chromosome 12"/>
</dbReference>
<keyword evidence="1" id="KW-0653">Protein transport</keyword>
<feature type="domain" description="Syntaxin 6/10/61 N-terminal" evidence="4">
    <location>
        <begin position="5"/>
        <end position="104"/>
    </location>
</feature>
<feature type="region of interest" description="Disordered" evidence="3">
    <location>
        <begin position="255"/>
        <end position="297"/>
    </location>
</feature>
<dbReference type="Pfam" id="PF09177">
    <property type="entry name" value="STX6_10_61_N"/>
    <property type="match status" value="1"/>
</dbReference>
<name>A0A8C5FMK2_GADMO</name>
<feature type="compositionally biased region" description="Basic and acidic residues" evidence="3">
    <location>
        <begin position="170"/>
        <end position="182"/>
    </location>
</feature>
<dbReference type="Ensembl" id="ENSGMOT00000063060.1">
    <property type="protein sequence ID" value="ENSGMOP00000047600.1"/>
    <property type="gene ID" value="ENSGMOG00000029365.1"/>
</dbReference>
<evidence type="ECO:0000256" key="3">
    <source>
        <dbReference type="SAM" id="MobiDB-lite"/>
    </source>
</evidence>
<dbReference type="InterPro" id="IPR010989">
    <property type="entry name" value="SNARE"/>
</dbReference>
<dbReference type="AlphaFoldDB" id="A0A8C5FMK2"/>
<dbReference type="Gene3D" id="1.20.58.90">
    <property type="match status" value="1"/>
</dbReference>
<evidence type="ECO:0000313" key="5">
    <source>
        <dbReference type="Ensembl" id="ENSGMOP00000047600.1"/>
    </source>
</evidence>
<keyword evidence="1" id="KW-0813">Transport</keyword>
<dbReference type="GeneTree" id="ENSGT00940000157639"/>
<feature type="compositionally biased region" description="Low complexity" evidence="3">
    <location>
        <begin position="283"/>
        <end position="297"/>
    </location>
</feature>
<evidence type="ECO:0000259" key="4">
    <source>
        <dbReference type="Pfam" id="PF09177"/>
    </source>
</evidence>
<feature type="compositionally biased region" description="Low complexity" evidence="3">
    <location>
        <begin position="150"/>
        <end position="169"/>
    </location>
</feature>
<accession>A0A8C5FMK2</accession>
<evidence type="ECO:0000313" key="6">
    <source>
        <dbReference type="Proteomes" id="UP000694546"/>
    </source>
</evidence>
<organism evidence="5 6">
    <name type="scientific">Gadus morhua</name>
    <name type="common">Atlantic cod</name>
    <dbReference type="NCBI Taxonomy" id="8049"/>
    <lineage>
        <taxon>Eukaryota</taxon>
        <taxon>Metazoa</taxon>
        <taxon>Chordata</taxon>
        <taxon>Craniata</taxon>
        <taxon>Vertebrata</taxon>
        <taxon>Euteleostomi</taxon>
        <taxon>Actinopterygii</taxon>
        <taxon>Neopterygii</taxon>
        <taxon>Teleostei</taxon>
        <taxon>Neoteleostei</taxon>
        <taxon>Acanthomorphata</taxon>
        <taxon>Zeiogadaria</taxon>
        <taxon>Gadariae</taxon>
        <taxon>Gadiformes</taxon>
        <taxon>Gadoidei</taxon>
        <taxon>Gadidae</taxon>
        <taxon>Gadus</taxon>
    </lineage>
</organism>